<gene>
    <name evidence="9" type="ORF">BN85400790</name>
</gene>
<evidence type="ECO:0000256" key="5">
    <source>
        <dbReference type="ARBA" id="ARBA00022989"/>
    </source>
</evidence>
<dbReference type="PANTHER" id="PTHR43394:SF1">
    <property type="entry name" value="ATP-BINDING CASSETTE SUB-FAMILY B MEMBER 10, MITOCHONDRIAL"/>
    <property type="match status" value="1"/>
</dbReference>
<evidence type="ECO:0000256" key="3">
    <source>
        <dbReference type="ARBA" id="ARBA00022692"/>
    </source>
</evidence>
<dbReference type="EMBL" id="FO681347">
    <property type="protein sequence ID" value="CCV63656.1"/>
    <property type="molecule type" value="Genomic_DNA"/>
</dbReference>
<keyword evidence="6 7" id="KW-0472">Membrane</keyword>
<dbReference type="InterPro" id="IPR005074">
    <property type="entry name" value="Peptidase_C39"/>
</dbReference>
<comment type="subcellular location">
    <subcellularLocation>
        <location evidence="1">Cell membrane</location>
        <topology evidence="1">Multi-pass membrane protein</topology>
    </subcellularLocation>
</comment>
<dbReference type="GO" id="GO:0008233">
    <property type="term" value="F:peptidase activity"/>
    <property type="evidence" value="ECO:0007669"/>
    <property type="project" value="InterPro"/>
</dbReference>
<dbReference type="GO" id="GO:0005886">
    <property type="term" value="C:plasma membrane"/>
    <property type="evidence" value="ECO:0007669"/>
    <property type="project" value="UniProtKB-SubCell"/>
</dbReference>
<keyword evidence="10" id="KW-1185">Reference proteome</keyword>
<proteinExistence type="inferred from homology"/>
<evidence type="ECO:0000256" key="6">
    <source>
        <dbReference type="ARBA" id="ARBA00023136"/>
    </source>
</evidence>
<dbReference type="InterPro" id="IPR011527">
    <property type="entry name" value="ABC1_TM_dom"/>
</dbReference>
<keyword evidence="5 7" id="KW-1133">Transmembrane helix</keyword>
<dbReference type="GO" id="GO:0015421">
    <property type="term" value="F:ABC-type oligopeptide transporter activity"/>
    <property type="evidence" value="ECO:0007669"/>
    <property type="project" value="TreeGrafter"/>
</dbReference>
<evidence type="ECO:0000256" key="1">
    <source>
        <dbReference type="ARBA" id="ARBA00004651"/>
    </source>
</evidence>
<evidence type="ECO:0000256" key="2">
    <source>
        <dbReference type="ARBA" id="ARBA00005417"/>
    </source>
</evidence>
<reference evidence="9 10" key="1">
    <citation type="journal article" date="2013" name="J. Mol. Microbiol. Biotechnol.">
        <title>Analysis of the Complete Genomes of Acholeplasma brassicae , A. palmae and A. laidlawii and Their Comparison to the Obligate Parasites from ' Candidatus Phytoplasma'.</title>
        <authorList>
            <person name="Kube M."/>
            <person name="Siewert C."/>
            <person name="Migdoll A.M."/>
            <person name="Duduk B."/>
            <person name="Holz S."/>
            <person name="Rabus R."/>
            <person name="Seemuller E."/>
            <person name="Mitrovic J."/>
            <person name="Muller I."/>
            <person name="Buttner C."/>
            <person name="Reinhardt R."/>
        </authorList>
    </citation>
    <scope>NUCLEOTIDE SEQUENCE [LARGE SCALE GENOMIC DNA]</scope>
    <source>
        <strain evidence="9 10">J233</strain>
    </source>
</reference>
<keyword evidence="3 7" id="KW-0812">Transmembrane</keyword>
<dbReference type="Proteomes" id="UP000032740">
    <property type="component" value="Chromosome"/>
</dbReference>
<feature type="domain" description="ABC transmembrane type-1" evidence="8">
    <location>
        <begin position="75"/>
        <end position="226"/>
    </location>
</feature>
<organism evidence="9 10">
    <name type="scientific">Alteracholeplasma palmae (strain ATCC 49389 / J233)</name>
    <name type="common">Acholeplasma palmae</name>
    <dbReference type="NCBI Taxonomy" id="1318466"/>
    <lineage>
        <taxon>Bacteria</taxon>
        <taxon>Bacillati</taxon>
        <taxon>Mycoplasmatota</taxon>
        <taxon>Mollicutes</taxon>
        <taxon>Acholeplasmatales</taxon>
        <taxon>Acholeplasmataceae</taxon>
        <taxon>Acholeplasma</taxon>
    </lineage>
</organism>
<name>U4KQW4_ALTPJ</name>
<dbReference type="InterPro" id="IPR039421">
    <property type="entry name" value="Type_1_exporter"/>
</dbReference>
<dbReference type="GO" id="GO:0005524">
    <property type="term" value="F:ATP binding"/>
    <property type="evidence" value="ECO:0007669"/>
    <property type="project" value="InterPro"/>
</dbReference>
<dbReference type="PANTHER" id="PTHR43394">
    <property type="entry name" value="ATP-DEPENDENT PERMEASE MDL1, MITOCHONDRIAL"/>
    <property type="match status" value="1"/>
</dbReference>
<evidence type="ECO:0000313" key="9">
    <source>
        <dbReference type="EMBL" id="CCV63656.1"/>
    </source>
</evidence>
<dbReference type="Pfam" id="PF03412">
    <property type="entry name" value="Peptidase_C39"/>
    <property type="match status" value="1"/>
</dbReference>
<protein>
    <submittedName>
        <fullName evidence="9">Similar to bacteriocin transporter subunit, putative</fullName>
    </submittedName>
</protein>
<dbReference type="Gene3D" id="1.20.1560.10">
    <property type="entry name" value="ABC transporter type 1, transmembrane domain"/>
    <property type="match status" value="1"/>
</dbReference>
<feature type="transmembrane region" description="Helical" evidence="7">
    <location>
        <begin position="73"/>
        <end position="99"/>
    </location>
</feature>
<sequence length="226" mass="25474">MSHFIVVYKVTKKKVYISDPAKDIKTLTVDEFFKIYDGISILIKPSDTFSGEKVKQGSILTKFLKLLTPHKKLFIMAIISSLFLTVLGIVSNFFNQILIDEILPFNLKNQLTVFAIGFLVISVINIVLSFIRSHILLYLSQKIDIPLTLGYYKHIFSLPMKFFGTRKTGDILTRFQDAQTIKSVLSGIALSILIDITMVSITGVVLYFMNAKLFVIVLIATLINIA</sequence>
<dbReference type="STRING" id="1318466.BN85400790"/>
<dbReference type="Pfam" id="PF00664">
    <property type="entry name" value="ABC_membrane"/>
    <property type="match status" value="1"/>
</dbReference>
<feature type="transmembrane region" description="Helical" evidence="7">
    <location>
        <begin position="111"/>
        <end position="131"/>
    </location>
</feature>
<dbReference type="SUPFAM" id="SSF90123">
    <property type="entry name" value="ABC transporter transmembrane region"/>
    <property type="match status" value="1"/>
</dbReference>
<dbReference type="KEGG" id="apal:BN85400790"/>
<dbReference type="HOGENOM" id="CLU_000604_37_0_14"/>
<evidence type="ECO:0000256" key="4">
    <source>
        <dbReference type="ARBA" id="ARBA00022801"/>
    </source>
</evidence>
<keyword evidence="4" id="KW-0378">Hydrolase</keyword>
<dbReference type="PROSITE" id="PS50929">
    <property type="entry name" value="ABC_TM1F"/>
    <property type="match status" value="1"/>
</dbReference>
<comment type="similarity">
    <text evidence="2">Belongs to the ABC transporter superfamily.</text>
</comment>
<dbReference type="AlphaFoldDB" id="U4KQW4"/>
<dbReference type="GO" id="GO:0006508">
    <property type="term" value="P:proteolysis"/>
    <property type="evidence" value="ECO:0007669"/>
    <property type="project" value="InterPro"/>
</dbReference>
<evidence type="ECO:0000256" key="7">
    <source>
        <dbReference type="SAM" id="Phobius"/>
    </source>
</evidence>
<evidence type="ECO:0000313" key="10">
    <source>
        <dbReference type="Proteomes" id="UP000032740"/>
    </source>
</evidence>
<dbReference type="InterPro" id="IPR036640">
    <property type="entry name" value="ABC1_TM_sf"/>
</dbReference>
<dbReference type="Gene3D" id="3.90.70.10">
    <property type="entry name" value="Cysteine proteinases"/>
    <property type="match status" value="1"/>
</dbReference>
<evidence type="ECO:0000259" key="8">
    <source>
        <dbReference type="PROSITE" id="PS50929"/>
    </source>
</evidence>
<feature type="transmembrane region" description="Helical" evidence="7">
    <location>
        <begin position="207"/>
        <end position="225"/>
    </location>
</feature>
<accession>U4KQW4</accession>